<protein>
    <submittedName>
        <fullName evidence="2">Beta-lactamase class C family protein</fullName>
    </submittedName>
</protein>
<dbReference type="Gene3D" id="3.40.710.10">
    <property type="entry name" value="DD-peptidase/beta-lactamase superfamily"/>
    <property type="match status" value="1"/>
</dbReference>
<reference evidence="2 3" key="1">
    <citation type="submission" date="2006-03" db="EMBL/GenBank/DDBJ databases">
        <authorList>
            <person name="Giovannoni S.J."/>
            <person name="Cho J.-C."/>
            <person name="Ferriera S."/>
            <person name="Johnson J."/>
            <person name="Kravitz S."/>
            <person name="Halpern A."/>
            <person name="Remington K."/>
            <person name="Beeson K."/>
            <person name="Tran B."/>
            <person name="Rogers Y.-H."/>
            <person name="Friedman R."/>
            <person name="Venter J.C."/>
        </authorList>
    </citation>
    <scope>NUCLEOTIDE SEQUENCE [LARGE SCALE GENOMIC DNA]</scope>
    <source>
        <strain evidence="2 3">HTCC2207</strain>
    </source>
</reference>
<dbReference type="Proteomes" id="UP000005555">
    <property type="component" value="Unassembled WGS sequence"/>
</dbReference>
<sequence>MAALSANASVPLSVTLPNSLPISLAAQVAGYKAVLTCGSTFNGGKSVAMIAADELTGIRVDFRDTFAQLPDAQINHQEKYVAAQFDDDLPPRYAVWRAGFGCAQLPVGAKLNRRTLLPTAAIKNVAQQINEPWPFGDRVERIHKPNLALAKVVDKALNSDTYGDLNTTSAVLVSTPDQLLLEQYKSGYTPYTSQRTWSVGKAITATVIGVAVEKGLVDIKAPATIPEWSAPGDERQTITLENLLQMTSGLYSTVNGANTPEIYFGGGLVTDYATATALEAAPGTQFKYANNDTMLAVRSLRATLNDDEKMLRFPSKNLFYKIGMNNTVAETDWQGNFVLSSQIWTTSRDLGRLGILYLNDGLWRGERILPEGWRDYVSRPSGAQPPAEIEGAKIPGYGAQFWLYPSRFEGMPDDSFNAEGQRGQSMMIIPSRNLVIVRRGYDHKDGLRFDIARFSADILAALAD</sequence>
<organism evidence="2 3">
    <name type="scientific">gamma proteobacterium HTCC2207</name>
    <dbReference type="NCBI Taxonomy" id="314287"/>
    <lineage>
        <taxon>Bacteria</taxon>
        <taxon>Pseudomonadati</taxon>
        <taxon>Pseudomonadota</taxon>
        <taxon>Gammaproteobacteria</taxon>
        <taxon>Cellvibrionales</taxon>
        <taxon>Porticoccaceae</taxon>
        <taxon>SAR92 clade</taxon>
    </lineage>
</organism>
<dbReference type="PANTHER" id="PTHR43283">
    <property type="entry name" value="BETA-LACTAMASE-RELATED"/>
    <property type="match status" value="1"/>
</dbReference>
<dbReference type="SUPFAM" id="SSF56601">
    <property type="entry name" value="beta-lactamase/transpeptidase-like"/>
    <property type="match status" value="1"/>
</dbReference>
<evidence type="ECO:0000313" key="2">
    <source>
        <dbReference type="EMBL" id="EAS46335.1"/>
    </source>
</evidence>
<proteinExistence type="predicted"/>
<dbReference type="HOGENOM" id="CLU_030169_5_1_6"/>
<accession>Q1YQA8</accession>
<dbReference type="eggNOG" id="COG1680">
    <property type="taxonomic scope" value="Bacteria"/>
</dbReference>
<evidence type="ECO:0000313" key="3">
    <source>
        <dbReference type="Proteomes" id="UP000005555"/>
    </source>
</evidence>
<dbReference type="InterPro" id="IPR001466">
    <property type="entry name" value="Beta-lactam-related"/>
</dbReference>
<name>Q1YQA8_9GAMM</name>
<dbReference type="InterPro" id="IPR012338">
    <property type="entry name" value="Beta-lactam/transpept-like"/>
</dbReference>
<dbReference type="Pfam" id="PF00144">
    <property type="entry name" value="Beta-lactamase"/>
    <property type="match status" value="1"/>
</dbReference>
<keyword evidence="3" id="KW-1185">Reference proteome</keyword>
<dbReference type="InterPro" id="IPR050789">
    <property type="entry name" value="Diverse_Enzym_Activities"/>
</dbReference>
<evidence type="ECO:0000259" key="1">
    <source>
        <dbReference type="Pfam" id="PF00144"/>
    </source>
</evidence>
<gene>
    <name evidence="2" type="ORF">GB2207_00140</name>
</gene>
<comment type="caution">
    <text evidence="2">The sequence shown here is derived from an EMBL/GenBank/DDBJ whole genome shotgun (WGS) entry which is preliminary data.</text>
</comment>
<feature type="domain" description="Beta-lactamase-related" evidence="1">
    <location>
        <begin position="170"/>
        <end position="437"/>
    </location>
</feature>
<dbReference type="EMBL" id="AAPI01000007">
    <property type="protein sequence ID" value="EAS46335.1"/>
    <property type="molecule type" value="Genomic_DNA"/>
</dbReference>
<dbReference type="PANTHER" id="PTHR43283:SF7">
    <property type="entry name" value="BETA-LACTAMASE-RELATED DOMAIN-CONTAINING PROTEIN"/>
    <property type="match status" value="1"/>
</dbReference>
<dbReference type="STRING" id="314287.GB2207_00140"/>
<dbReference type="AlphaFoldDB" id="Q1YQA8"/>